<dbReference type="InterPro" id="IPR000212">
    <property type="entry name" value="DNA_helicase_UvrD/REP"/>
</dbReference>
<feature type="domain" description="UvrD-like helicase C-terminal" evidence="11">
    <location>
        <begin position="337"/>
        <end position="599"/>
    </location>
</feature>
<evidence type="ECO:0000256" key="6">
    <source>
        <dbReference type="ARBA" id="ARBA00034617"/>
    </source>
</evidence>
<feature type="binding site" evidence="9">
    <location>
        <begin position="28"/>
        <end position="35"/>
    </location>
    <ligand>
        <name>ATP</name>
        <dbReference type="ChEBI" id="CHEBI:30616"/>
    </ligand>
</feature>
<evidence type="ECO:0000259" key="11">
    <source>
        <dbReference type="PROSITE" id="PS51217"/>
    </source>
</evidence>
<dbReference type="CDD" id="cd17932">
    <property type="entry name" value="DEXQc_UvrD"/>
    <property type="match status" value="1"/>
</dbReference>
<dbReference type="Gene3D" id="3.40.50.300">
    <property type="entry name" value="P-loop containing nucleotide triphosphate hydrolases"/>
    <property type="match status" value="3"/>
</dbReference>
<evidence type="ECO:0000256" key="3">
    <source>
        <dbReference type="ARBA" id="ARBA00022806"/>
    </source>
</evidence>
<dbReference type="EMBL" id="DUJU01000066">
    <property type="protein sequence ID" value="HIH93553.1"/>
    <property type="molecule type" value="Genomic_DNA"/>
</dbReference>
<dbReference type="GO" id="GO:0003677">
    <property type="term" value="F:DNA binding"/>
    <property type="evidence" value="ECO:0007669"/>
    <property type="project" value="InterPro"/>
</dbReference>
<comment type="catalytic activity">
    <reaction evidence="8">
        <text>ATP + H2O = ADP + phosphate + H(+)</text>
        <dbReference type="Rhea" id="RHEA:13065"/>
        <dbReference type="ChEBI" id="CHEBI:15377"/>
        <dbReference type="ChEBI" id="CHEBI:15378"/>
        <dbReference type="ChEBI" id="CHEBI:30616"/>
        <dbReference type="ChEBI" id="CHEBI:43474"/>
        <dbReference type="ChEBI" id="CHEBI:456216"/>
        <dbReference type="EC" id="5.6.2.4"/>
    </reaction>
</comment>
<evidence type="ECO:0000256" key="2">
    <source>
        <dbReference type="ARBA" id="ARBA00022801"/>
    </source>
</evidence>
<protein>
    <recommendedName>
        <fullName evidence="7">DNA 3'-5' helicase</fullName>
        <ecNumber evidence="7">5.6.2.4</ecNumber>
    </recommendedName>
</protein>
<reference evidence="12" key="1">
    <citation type="journal article" date="2020" name="bioRxiv">
        <title>A rank-normalized archaeal taxonomy based on genome phylogeny resolves widespread incomplete and uneven classifications.</title>
        <authorList>
            <person name="Rinke C."/>
            <person name="Chuvochina M."/>
            <person name="Mussig A.J."/>
            <person name="Chaumeil P.-A."/>
            <person name="Waite D.W."/>
            <person name="Whitman W.B."/>
            <person name="Parks D.H."/>
            <person name="Hugenholtz P."/>
        </authorList>
    </citation>
    <scope>NUCLEOTIDE SEQUENCE</scope>
    <source>
        <strain evidence="12">UBA8876</strain>
    </source>
</reference>
<dbReference type="SUPFAM" id="SSF52540">
    <property type="entry name" value="P-loop containing nucleoside triphosphate hydrolases"/>
    <property type="match status" value="1"/>
</dbReference>
<evidence type="ECO:0000256" key="4">
    <source>
        <dbReference type="ARBA" id="ARBA00022840"/>
    </source>
</evidence>
<dbReference type="InterPro" id="IPR014016">
    <property type="entry name" value="UvrD-like_ATP-bd"/>
</dbReference>
<keyword evidence="1 9" id="KW-0547">Nucleotide-binding</keyword>
<dbReference type="GeneID" id="1474247"/>
<dbReference type="FunFam" id="3.40.50.300:FF:002552">
    <property type="entry name" value="ATP-dependent DNA helicase pcrA"/>
    <property type="match status" value="1"/>
</dbReference>
<feature type="domain" description="UvrD-like helicase ATP-binding" evidence="10">
    <location>
        <begin position="7"/>
        <end position="336"/>
    </location>
</feature>
<evidence type="ECO:0000313" key="13">
    <source>
        <dbReference type="Proteomes" id="UP000600774"/>
    </source>
</evidence>
<evidence type="ECO:0000313" key="12">
    <source>
        <dbReference type="EMBL" id="HIH93553.1"/>
    </source>
</evidence>
<keyword evidence="4 9" id="KW-0067">ATP-binding</keyword>
<dbReference type="GO" id="GO:0043138">
    <property type="term" value="F:3'-5' DNA helicase activity"/>
    <property type="evidence" value="ECO:0007669"/>
    <property type="project" value="UniProtKB-EC"/>
</dbReference>
<dbReference type="OMA" id="WETYEER"/>
<dbReference type="GO" id="GO:0016787">
    <property type="term" value="F:hydrolase activity"/>
    <property type="evidence" value="ECO:0007669"/>
    <property type="project" value="UniProtKB-UniRule"/>
</dbReference>
<evidence type="ECO:0000256" key="7">
    <source>
        <dbReference type="ARBA" id="ARBA00034808"/>
    </source>
</evidence>
<evidence type="ECO:0000256" key="8">
    <source>
        <dbReference type="ARBA" id="ARBA00048988"/>
    </source>
</evidence>
<dbReference type="RefSeq" id="WP_011022332.1">
    <property type="nucleotide sequence ID" value="NZ_DUJU01000066.1"/>
</dbReference>
<keyword evidence="2 9" id="KW-0378">Hydrolase</keyword>
<evidence type="ECO:0000256" key="1">
    <source>
        <dbReference type="ARBA" id="ARBA00022741"/>
    </source>
</evidence>
<gene>
    <name evidence="12" type="ORF">HA338_05785</name>
</gene>
<keyword evidence="3 9" id="KW-0347">Helicase</keyword>
<dbReference type="GO" id="GO:0005524">
    <property type="term" value="F:ATP binding"/>
    <property type="evidence" value="ECO:0007669"/>
    <property type="project" value="UniProtKB-UniRule"/>
</dbReference>
<proteinExistence type="predicted"/>
<dbReference type="GO" id="GO:0000725">
    <property type="term" value="P:recombinational repair"/>
    <property type="evidence" value="ECO:0007669"/>
    <property type="project" value="TreeGrafter"/>
</dbReference>
<comment type="caution">
    <text evidence="12">The sequence shown here is derived from an EMBL/GenBank/DDBJ whole genome shotgun (WGS) entry which is preliminary data.</text>
</comment>
<dbReference type="PANTHER" id="PTHR11070">
    <property type="entry name" value="UVRD / RECB / PCRA DNA HELICASE FAMILY MEMBER"/>
    <property type="match status" value="1"/>
</dbReference>
<keyword evidence="5" id="KW-0413">Isomerase</keyword>
<dbReference type="PROSITE" id="PS51217">
    <property type="entry name" value="UVRD_HELICASE_CTER"/>
    <property type="match status" value="1"/>
</dbReference>
<dbReference type="Pfam" id="PF00580">
    <property type="entry name" value="UvrD-helicase"/>
    <property type="match status" value="1"/>
</dbReference>
<evidence type="ECO:0000259" key="10">
    <source>
        <dbReference type="PROSITE" id="PS51198"/>
    </source>
</evidence>
<dbReference type="PROSITE" id="PS51198">
    <property type="entry name" value="UVRD_HELICASE_ATP_BIND"/>
    <property type="match status" value="1"/>
</dbReference>
<dbReference type="AlphaFoldDB" id="A0A832SHW7"/>
<organism evidence="12 13">
    <name type="scientific">Methanosarcina acetivorans</name>
    <dbReference type="NCBI Taxonomy" id="2214"/>
    <lineage>
        <taxon>Archaea</taxon>
        <taxon>Methanobacteriati</taxon>
        <taxon>Methanobacteriota</taxon>
        <taxon>Stenosarchaea group</taxon>
        <taxon>Methanomicrobia</taxon>
        <taxon>Methanosarcinales</taxon>
        <taxon>Methanosarcinaceae</taxon>
        <taxon>Methanosarcina</taxon>
    </lineage>
</organism>
<dbReference type="Gene3D" id="1.10.486.10">
    <property type="entry name" value="PCRA, domain 4"/>
    <property type="match status" value="1"/>
</dbReference>
<evidence type="ECO:0000256" key="9">
    <source>
        <dbReference type="PROSITE-ProRule" id="PRU00560"/>
    </source>
</evidence>
<dbReference type="Proteomes" id="UP000600774">
    <property type="component" value="Unassembled WGS sequence"/>
</dbReference>
<dbReference type="InterPro" id="IPR014017">
    <property type="entry name" value="DNA_helicase_UvrD-like_C"/>
</dbReference>
<comment type="catalytic activity">
    <reaction evidence="6">
        <text>Couples ATP hydrolysis with the unwinding of duplex DNA by translocating in the 3'-5' direction.</text>
        <dbReference type="EC" id="5.6.2.4"/>
    </reaction>
</comment>
<dbReference type="PANTHER" id="PTHR11070:SF2">
    <property type="entry name" value="ATP-DEPENDENT DNA HELICASE SRS2"/>
    <property type="match status" value="1"/>
</dbReference>
<accession>A0A832SHW7</accession>
<sequence length="612" mass="70812">MLEELLTTLTSRQRDAVKHVSGPLLILAGAGTGKTTTITGKIACMIKVRGIKPEKILALTFSREAARNMEKKISELLGQGTNVKVSTFHSFCAELIRDNSEKCGVSEQFTIFEEIDTAILIYKELGITSRNATLYSSTIAKAKDLNISIDKFNDYLKTKKESLLIFAEESIFEQFYTECKINLNTFHLKDKTQQKTLKDEKKKWQEFIGLYDEYRKYTDFIHAWETYEERKKTLNCLDYGDLNRIALDFLNTYGTAELNDTYTHIIVDEFQDTNYVQFELIKHLTAGEQNITVVADANQSIYAFRGAYSNNIEEFKKQFGISEKDVLSLDTSFRSTNKILRVAHRLISHNYPEDRKSECLLLKNCDANEGKNVVVQETKDEGEEARKIAEQIESYIKKGIPLKEIAVLYRTHTQGRQIRQVLQRREIPVLVKDDADYLKQPEIKTVLSYLYVLNNLNDPTPRGTEAWWRLFHYNNSLEDSDSVRIGEYVKKNKISFQEAIYHRLDKIGLSENGCITVKNVKKTIMVLSEKKVLDVSELLLEIYELSGIVRHLSRLDTMKTREAFLNLRNLHEMAKHFEQFHNRELFGFIDYLEVLDEMGGNPHLQGSRKKMR</sequence>
<dbReference type="InterPro" id="IPR027417">
    <property type="entry name" value="P-loop_NTPase"/>
</dbReference>
<dbReference type="EC" id="5.6.2.4" evidence="7"/>
<name>A0A832SHW7_9EURY</name>
<evidence type="ECO:0000256" key="5">
    <source>
        <dbReference type="ARBA" id="ARBA00023235"/>
    </source>
</evidence>
<dbReference type="Pfam" id="PF13361">
    <property type="entry name" value="UvrD_C"/>
    <property type="match status" value="1"/>
</dbReference>